<dbReference type="CDD" id="cd13922">
    <property type="entry name" value="Azurin"/>
    <property type="match status" value="1"/>
</dbReference>
<comment type="caution">
    <text evidence="7">The sequence shown here is derived from an EMBL/GenBank/DDBJ whole genome shotgun (WGS) entry which is preliminary data.</text>
</comment>
<evidence type="ECO:0000313" key="7">
    <source>
        <dbReference type="EMBL" id="MDQ9090271.1"/>
    </source>
</evidence>
<dbReference type="InterPro" id="IPR050845">
    <property type="entry name" value="Cu-binding_ET"/>
</dbReference>
<dbReference type="Pfam" id="PF00127">
    <property type="entry name" value="Copper-bind"/>
    <property type="match status" value="1"/>
</dbReference>
<keyword evidence="1 5" id="KW-0813">Transport</keyword>
<feature type="domain" description="Blue (type 1) copper" evidence="6">
    <location>
        <begin position="21"/>
        <end position="145"/>
    </location>
</feature>
<evidence type="ECO:0000256" key="1">
    <source>
        <dbReference type="ARBA" id="ARBA00022448"/>
    </source>
</evidence>
<dbReference type="SUPFAM" id="SSF49503">
    <property type="entry name" value="Cupredoxins"/>
    <property type="match status" value="1"/>
</dbReference>
<name>A0ABU1B8Z9_PSEHA</name>
<dbReference type="InterPro" id="IPR000923">
    <property type="entry name" value="BlueCu_1"/>
</dbReference>
<dbReference type="Gene3D" id="2.60.40.420">
    <property type="entry name" value="Cupredoxins - blue copper proteins"/>
    <property type="match status" value="1"/>
</dbReference>
<dbReference type="InterPro" id="IPR008972">
    <property type="entry name" value="Cupredoxin"/>
</dbReference>
<evidence type="ECO:0000256" key="4">
    <source>
        <dbReference type="ARBA" id="ARBA00023008"/>
    </source>
</evidence>
<gene>
    <name evidence="7" type="primary">azu</name>
    <name evidence="7" type="ORF">RC083_01550</name>
</gene>
<dbReference type="RefSeq" id="WP_138554768.1">
    <property type="nucleotide sequence ID" value="NZ_JAVIFY010000001.1"/>
</dbReference>
<dbReference type="PANTHER" id="PTHR38439">
    <property type="entry name" value="AURACYANIN-B"/>
    <property type="match status" value="1"/>
</dbReference>
<comment type="function">
    <text evidence="5">Transfers electrons from cytochrome c551 to cytochrome oxidase.</text>
</comment>
<protein>
    <recommendedName>
        <fullName evidence="5">Azurin</fullName>
    </recommendedName>
</protein>
<keyword evidence="8" id="KW-1185">Reference proteome</keyword>
<evidence type="ECO:0000256" key="5">
    <source>
        <dbReference type="RuleBase" id="RU363017"/>
    </source>
</evidence>
<keyword evidence="5" id="KW-0574">Periplasm</keyword>
<keyword evidence="2 5" id="KW-0479">Metal-binding</keyword>
<evidence type="ECO:0000313" key="8">
    <source>
        <dbReference type="Proteomes" id="UP001226574"/>
    </source>
</evidence>
<feature type="signal peptide" evidence="5">
    <location>
        <begin position="1"/>
        <end position="19"/>
    </location>
</feature>
<dbReference type="PROSITE" id="PS00196">
    <property type="entry name" value="COPPER_BLUE"/>
    <property type="match status" value="1"/>
</dbReference>
<evidence type="ECO:0000256" key="3">
    <source>
        <dbReference type="ARBA" id="ARBA00022982"/>
    </source>
</evidence>
<keyword evidence="4 5" id="KW-0186">Copper</keyword>
<keyword evidence="3 5" id="KW-0249">Electron transport</keyword>
<dbReference type="Proteomes" id="UP001226574">
    <property type="component" value="Unassembled WGS sequence"/>
</dbReference>
<accession>A0ABU1B8Z9</accession>
<reference evidence="7 8" key="1">
    <citation type="submission" date="2023-08" db="EMBL/GenBank/DDBJ databases">
        <title>Pseudoalteromonas haloplanktis LL1 genome.</title>
        <authorList>
            <person name="Wu S."/>
        </authorList>
    </citation>
    <scope>NUCLEOTIDE SEQUENCE [LARGE SCALE GENOMIC DNA]</scope>
    <source>
        <strain evidence="7 8">LL1</strain>
    </source>
</reference>
<dbReference type="EMBL" id="JAVIFY010000001">
    <property type="protein sequence ID" value="MDQ9090271.1"/>
    <property type="molecule type" value="Genomic_DNA"/>
</dbReference>
<comment type="subcellular location">
    <subcellularLocation>
        <location evidence="5">Periplasm</location>
    </subcellularLocation>
</comment>
<evidence type="ECO:0000256" key="2">
    <source>
        <dbReference type="ARBA" id="ARBA00022723"/>
    </source>
</evidence>
<organism evidence="7 8">
    <name type="scientific">Pseudoalteromonas haloplanktis</name>
    <name type="common">Alteromonas haloplanktis</name>
    <dbReference type="NCBI Taxonomy" id="228"/>
    <lineage>
        <taxon>Bacteria</taxon>
        <taxon>Pseudomonadati</taxon>
        <taxon>Pseudomonadota</taxon>
        <taxon>Gammaproteobacteria</taxon>
        <taxon>Alteromonadales</taxon>
        <taxon>Pseudoalteromonadaceae</taxon>
        <taxon>Pseudoalteromonas</taxon>
    </lineage>
</organism>
<feature type="chain" id="PRO_5044995610" description="Azurin" evidence="5">
    <location>
        <begin position="20"/>
        <end position="147"/>
    </location>
</feature>
<sequence length="147" mass="15584">MFRSLLLLSSLAFSVVANASNCELSISANDAMQFSTQSLEVDKSCKSVKLTLTHSGNLPINVMGHNWVLTASADVKDIAIAGMQAGVENRYVPTGDPRVLAATEVVGGGGSTTIEFSTAQLSADKAYKFFCSFPGHFAVMQGDFKLI</sequence>
<proteinExistence type="predicted"/>
<keyword evidence="5" id="KW-0732">Signal</keyword>
<dbReference type="NCBIfam" id="TIGR02695">
    <property type="entry name" value="azurin"/>
    <property type="match status" value="1"/>
</dbReference>
<dbReference type="PANTHER" id="PTHR38439:SF2">
    <property type="entry name" value="OUTER MEMBRANE PROTEIN H.8"/>
    <property type="match status" value="1"/>
</dbReference>
<evidence type="ECO:0000259" key="6">
    <source>
        <dbReference type="Pfam" id="PF00127"/>
    </source>
</evidence>
<dbReference type="InterPro" id="IPR014068">
    <property type="entry name" value="Azurin"/>
</dbReference>
<dbReference type="InterPro" id="IPR028871">
    <property type="entry name" value="BlueCu_1_BS"/>
</dbReference>